<dbReference type="Pfam" id="PF02656">
    <property type="entry name" value="DUF202"/>
    <property type="match status" value="1"/>
</dbReference>
<dbReference type="EMBL" id="JANCYW010000017">
    <property type="protein sequence ID" value="KAK4538381.1"/>
    <property type="molecule type" value="Genomic_DNA"/>
</dbReference>
<evidence type="ECO:0000256" key="1">
    <source>
        <dbReference type="ARBA" id="ARBA00004127"/>
    </source>
</evidence>
<gene>
    <name evidence="8" type="ORF">CDCA_CDCA17G4406</name>
</gene>
<evidence type="ECO:0000259" key="7">
    <source>
        <dbReference type="Pfam" id="PF02656"/>
    </source>
</evidence>
<evidence type="ECO:0000256" key="4">
    <source>
        <dbReference type="ARBA" id="ARBA00023136"/>
    </source>
</evidence>
<protein>
    <recommendedName>
        <fullName evidence="7">DUF202 domain-containing protein</fullName>
    </recommendedName>
</protein>
<feature type="domain" description="DUF202" evidence="7">
    <location>
        <begin position="186"/>
        <end position="245"/>
    </location>
</feature>
<keyword evidence="3 6" id="KW-1133">Transmembrane helix</keyword>
<organism evidence="8 9">
    <name type="scientific">Cyanidium caldarium</name>
    <name type="common">Red alga</name>
    <dbReference type="NCBI Taxonomy" id="2771"/>
    <lineage>
        <taxon>Eukaryota</taxon>
        <taxon>Rhodophyta</taxon>
        <taxon>Bangiophyceae</taxon>
        <taxon>Cyanidiales</taxon>
        <taxon>Cyanidiaceae</taxon>
        <taxon>Cyanidium</taxon>
    </lineage>
</organism>
<keyword evidence="9" id="KW-1185">Reference proteome</keyword>
<feature type="transmembrane region" description="Helical" evidence="6">
    <location>
        <begin position="220"/>
        <end position="242"/>
    </location>
</feature>
<keyword evidence="4 6" id="KW-0472">Membrane</keyword>
<name>A0AAV9J1T9_CYACA</name>
<dbReference type="Proteomes" id="UP001301350">
    <property type="component" value="Unassembled WGS sequence"/>
</dbReference>
<evidence type="ECO:0000256" key="3">
    <source>
        <dbReference type="ARBA" id="ARBA00022989"/>
    </source>
</evidence>
<dbReference type="InterPro" id="IPR003807">
    <property type="entry name" value="DUF202"/>
</dbReference>
<sequence length="280" mass="30887">MDSDEAPGGKTGRETSATVSEPSTSGRLDDRVASLPDLFLQRDGAVSGLGEDPEFVECQIEERLDELVEERLSSLRLEEQRENFSPAEFDTPYPAENAELGIDTSVKQLSGIASGPELDASSSRALATVSATPTRSASAAVPLTQHHSHREAALRHRLRWFLREDAEQHVRWTAMRADPSFVLEDFRANDRTFMSWVRTSLRLVLTGAVVGRLLAGRSVIVLGVMYAVAGMIIVIAGIVRFYRWQNALHAKQYLYEPLAQLLLFALGTTTAVTAMVTTWL</sequence>
<proteinExistence type="predicted"/>
<evidence type="ECO:0000256" key="6">
    <source>
        <dbReference type="SAM" id="Phobius"/>
    </source>
</evidence>
<evidence type="ECO:0000313" key="9">
    <source>
        <dbReference type="Proteomes" id="UP001301350"/>
    </source>
</evidence>
<feature type="transmembrane region" description="Helical" evidence="6">
    <location>
        <begin position="254"/>
        <end position="276"/>
    </location>
</feature>
<keyword evidence="2 6" id="KW-0812">Transmembrane</keyword>
<feature type="compositionally biased region" description="Polar residues" evidence="5">
    <location>
        <begin position="14"/>
        <end position="26"/>
    </location>
</feature>
<accession>A0AAV9J1T9</accession>
<feature type="region of interest" description="Disordered" evidence="5">
    <location>
        <begin position="1"/>
        <end position="32"/>
    </location>
</feature>
<comment type="caution">
    <text evidence="8">The sequence shown here is derived from an EMBL/GenBank/DDBJ whole genome shotgun (WGS) entry which is preliminary data.</text>
</comment>
<evidence type="ECO:0000313" key="8">
    <source>
        <dbReference type="EMBL" id="KAK4538381.1"/>
    </source>
</evidence>
<evidence type="ECO:0000256" key="5">
    <source>
        <dbReference type="SAM" id="MobiDB-lite"/>
    </source>
</evidence>
<comment type="subcellular location">
    <subcellularLocation>
        <location evidence="1">Endomembrane system</location>
        <topology evidence="1">Multi-pass membrane protein</topology>
    </subcellularLocation>
</comment>
<dbReference type="AlphaFoldDB" id="A0AAV9J1T9"/>
<dbReference type="GO" id="GO:0012505">
    <property type="term" value="C:endomembrane system"/>
    <property type="evidence" value="ECO:0007669"/>
    <property type="project" value="UniProtKB-SubCell"/>
</dbReference>
<evidence type="ECO:0000256" key="2">
    <source>
        <dbReference type="ARBA" id="ARBA00022692"/>
    </source>
</evidence>
<reference evidence="8 9" key="1">
    <citation type="submission" date="2022-07" db="EMBL/GenBank/DDBJ databases">
        <title>Genome-wide signatures of adaptation to extreme environments.</title>
        <authorList>
            <person name="Cho C.H."/>
            <person name="Yoon H.S."/>
        </authorList>
    </citation>
    <scope>NUCLEOTIDE SEQUENCE [LARGE SCALE GENOMIC DNA]</scope>
    <source>
        <strain evidence="8 9">DBV 063 E5</strain>
    </source>
</reference>